<evidence type="ECO:0000259" key="13">
    <source>
        <dbReference type="Pfam" id="PF02769"/>
    </source>
</evidence>
<evidence type="ECO:0000256" key="6">
    <source>
        <dbReference type="ARBA" id="ARBA00022741"/>
    </source>
</evidence>
<evidence type="ECO:0000256" key="10">
    <source>
        <dbReference type="ARBA" id="ARBA00033093"/>
    </source>
</evidence>
<dbReference type="Gene3D" id="3.90.650.10">
    <property type="entry name" value="PurM-like C-terminal domain"/>
    <property type="match status" value="1"/>
</dbReference>
<dbReference type="SUPFAM" id="SSF55326">
    <property type="entry name" value="PurM N-terminal domain-like"/>
    <property type="match status" value="1"/>
</dbReference>
<evidence type="ECO:0000313" key="15">
    <source>
        <dbReference type="Proteomes" id="UP000823612"/>
    </source>
</evidence>
<reference evidence="14" key="2">
    <citation type="journal article" date="2021" name="PeerJ">
        <title>Extensive microbial diversity within the chicken gut microbiome revealed by metagenomics and culture.</title>
        <authorList>
            <person name="Gilroy R."/>
            <person name="Ravi A."/>
            <person name="Getino M."/>
            <person name="Pursley I."/>
            <person name="Horton D.L."/>
            <person name="Alikhan N.F."/>
            <person name="Baker D."/>
            <person name="Gharbi K."/>
            <person name="Hall N."/>
            <person name="Watson M."/>
            <person name="Adriaenssens E.M."/>
            <person name="Foster-Nyarko E."/>
            <person name="Jarju S."/>
            <person name="Secka A."/>
            <person name="Antonio M."/>
            <person name="Oren A."/>
            <person name="Chaudhuri R.R."/>
            <person name="La Ragione R."/>
            <person name="Hildebrand F."/>
            <person name="Pallen M.J."/>
        </authorList>
    </citation>
    <scope>NUCLEOTIDE SEQUENCE</scope>
    <source>
        <strain evidence="14">2889</strain>
    </source>
</reference>
<dbReference type="GO" id="GO:0006189">
    <property type="term" value="P:'de novo' IMP biosynthetic process"/>
    <property type="evidence" value="ECO:0007669"/>
    <property type="project" value="InterPro"/>
</dbReference>
<sequence>MEASTKYEQRGVSAAKTDVKNAVSNLDKGLFEHSFCKVIPDVVGDSKKPMFGPSYCNIMHADGAGTKAILAYLYWKETGDISVWRGIAQDAIVMNTDDLLCVGATNNLLLTSTIARNKFLVPGEVIKEIIEGTQEFVDNMAKEHIRISFAGGETADMGDSVRTIVVDANVCARIKRNEVVACDRIQGGDVIIGLSSFGKTTYENKYTSGIGSNGLTSARHDVLNHSYAEKYPETYDKAVPDNLVYSGSKSLTDPTGVEGMNVGQLLLSPTRTYAPVIKAILENYRPSIHGIVHCTGGAQTKVMNFVRNLHVVKNSLFATPPVFSLIQAESGTSWEEMYQVFNMGHRMELYVKENIATDVIKIARYFDLDAKVIGYCENMSKNMLTIDGEHGTFTY</sequence>
<dbReference type="SUPFAM" id="SSF56042">
    <property type="entry name" value="PurM C-terminal domain-like"/>
    <property type="match status" value="1"/>
</dbReference>
<dbReference type="InterPro" id="IPR004733">
    <property type="entry name" value="PurM_cligase"/>
</dbReference>
<protein>
    <recommendedName>
        <fullName evidence="4">Phosphoribosylformylglycinamidine cyclo-ligase</fullName>
        <ecNumber evidence="3">6.3.3.1</ecNumber>
    </recommendedName>
    <alternativeName>
        <fullName evidence="9">AIR synthase</fullName>
    </alternativeName>
    <alternativeName>
        <fullName evidence="10">AIRS</fullName>
    </alternativeName>
    <alternativeName>
        <fullName evidence="8">Phosphoribosyl-aminoimidazole synthetase</fullName>
    </alternativeName>
</protein>
<comment type="caution">
    <text evidence="14">The sequence shown here is derived from an EMBL/GenBank/DDBJ whole genome shotgun (WGS) entry which is preliminary data.</text>
</comment>
<evidence type="ECO:0000256" key="4">
    <source>
        <dbReference type="ARBA" id="ARBA00020367"/>
    </source>
</evidence>
<evidence type="ECO:0000256" key="5">
    <source>
        <dbReference type="ARBA" id="ARBA00022598"/>
    </source>
</evidence>
<dbReference type="EMBL" id="JADIMZ010000006">
    <property type="protein sequence ID" value="MBO8431750.1"/>
    <property type="molecule type" value="Genomic_DNA"/>
</dbReference>
<dbReference type="EC" id="6.3.3.1" evidence="3"/>
<dbReference type="GO" id="GO:0005524">
    <property type="term" value="F:ATP binding"/>
    <property type="evidence" value="ECO:0007669"/>
    <property type="project" value="UniProtKB-KW"/>
</dbReference>
<evidence type="ECO:0000256" key="11">
    <source>
        <dbReference type="ARBA" id="ARBA00049057"/>
    </source>
</evidence>
<evidence type="ECO:0000256" key="2">
    <source>
        <dbReference type="ARBA" id="ARBA00010280"/>
    </source>
</evidence>
<dbReference type="GO" id="GO:0046084">
    <property type="term" value="P:adenine biosynthetic process"/>
    <property type="evidence" value="ECO:0007669"/>
    <property type="project" value="TreeGrafter"/>
</dbReference>
<evidence type="ECO:0000256" key="7">
    <source>
        <dbReference type="ARBA" id="ARBA00022840"/>
    </source>
</evidence>
<dbReference type="Proteomes" id="UP000823612">
    <property type="component" value="Unassembled WGS sequence"/>
</dbReference>
<evidence type="ECO:0000313" key="14">
    <source>
        <dbReference type="EMBL" id="MBO8431750.1"/>
    </source>
</evidence>
<dbReference type="PANTHER" id="PTHR10520">
    <property type="entry name" value="TRIFUNCTIONAL PURINE BIOSYNTHETIC PROTEIN ADENOSINE-3-RELATED"/>
    <property type="match status" value="1"/>
</dbReference>
<dbReference type="GO" id="GO:0004641">
    <property type="term" value="F:phosphoribosylformylglycinamidine cyclo-ligase activity"/>
    <property type="evidence" value="ECO:0007669"/>
    <property type="project" value="UniProtKB-EC"/>
</dbReference>
<evidence type="ECO:0000256" key="9">
    <source>
        <dbReference type="ARBA" id="ARBA00032931"/>
    </source>
</evidence>
<comment type="catalytic activity">
    <reaction evidence="11">
        <text>2-formamido-N(1)-(5-O-phospho-beta-D-ribosyl)acetamidine + ATP = 5-amino-1-(5-phospho-beta-D-ribosyl)imidazole + ADP + phosphate + H(+)</text>
        <dbReference type="Rhea" id="RHEA:23032"/>
        <dbReference type="ChEBI" id="CHEBI:15378"/>
        <dbReference type="ChEBI" id="CHEBI:30616"/>
        <dbReference type="ChEBI" id="CHEBI:43474"/>
        <dbReference type="ChEBI" id="CHEBI:137981"/>
        <dbReference type="ChEBI" id="CHEBI:147287"/>
        <dbReference type="ChEBI" id="CHEBI:456216"/>
        <dbReference type="EC" id="6.3.3.1"/>
    </reaction>
</comment>
<feature type="domain" description="PurM-like N-terminal" evidence="12">
    <location>
        <begin position="54"/>
        <end position="166"/>
    </location>
</feature>
<gene>
    <name evidence="14" type="ORF">IAB08_00440</name>
</gene>
<reference evidence="14" key="1">
    <citation type="submission" date="2020-10" db="EMBL/GenBank/DDBJ databases">
        <authorList>
            <person name="Gilroy R."/>
        </authorList>
    </citation>
    <scope>NUCLEOTIDE SEQUENCE</scope>
    <source>
        <strain evidence="14">2889</strain>
    </source>
</reference>
<feature type="domain" description="PurM-like C-terminal" evidence="13">
    <location>
        <begin position="188"/>
        <end position="378"/>
    </location>
</feature>
<dbReference type="PANTHER" id="PTHR10520:SF12">
    <property type="entry name" value="TRIFUNCTIONAL PURINE BIOSYNTHETIC PROTEIN ADENOSINE-3"/>
    <property type="match status" value="1"/>
</dbReference>
<dbReference type="InterPro" id="IPR036676">
    <property type="entry name" value="PurM-like_C_sf"/>
</dbReference>
<dbReference type="InterPro" id="IPR036921">
    <property type="entry name" value="PurM-like_N_sf"/>
</dbReference>
<evidence type="ECO:0000259" key="12">
    <source>
        <dbReference type="Pfam" id="PF00586"/>
    </source>
</evidence>
<dbReference type="Pfam" id="PF00586">
    <property type="entry name" value="AIRS"/>
    <property type="match status" value="1"/>
</dbReference>
<name>A0A9D9GYI3_9BACT</name>
<dbReference type="Gene3D" id="3.30.1330.10">
    <property type="entry name" value="PurM-like, N-terminal domain"/>
    <property type="match status" value="1"/>
</dbReference>
<keyword evidence="7" id="KW-0067">ATP-binding</keyword>
<comment type="pathway">
    <text evidence="1">Purine metabolism; IMP biosynthesis via de novo pathway; 5-amino-1-(5-phospho-D-ribosyl)imidazole from N(2)-formyl-N(1)-(5-phospho-D-ribosyl)glycinamide: step 2/2.</text>
</comment>
<dbReference type="GO" id="GO:0004637">
    <property type="term" value="F:phosphoribosylamine-glycine ligase activity"/>
    <property type="evidence" value="ECO:0007669"/>
    <property type="project" value="TreeGrafter"/>
</dbReference>
<evidence type="ECO:0000256" key="3">
    <source>
        <dbReference type="ARBA" id="ARBA00013047"/>
    </source>
</evidence>
<dbReference type="InterPro" id="IPR016188">
    <property type="entry name" value="PurM-like_N"/>
</dbReference>
<evidence type="ECO:0000256" key="1">
    <source>
        <dbReference type="ARBA" id="ARBA00004686"/>
    </source>
</evidence>
<dbReference type="InterPro" id="IPR010918">
    <property type="entry name" value="PurM-like_C_dom"/>
</dbReference>
<keyword evidence="6" id="KW-0547">Nucleotide-binding</keyword>
<evidence type="ECO:0000256" key="8">
    <source>
        <dbReference type="ARBA" id="ARBA00031908"/>
    </source>
</evidence>
<organism evidence="14 15">
    <name type="scientific">Candidatus Pullibacteroides excrementavium</name>
    <dbReference type="NCBI Taxonomy" id="2840905"/>
    <lineage>
        <taxon>Bacteria</taxon>
        <taxon>Pseudomonadati</taxon>
        <taxon>Bacteroidota</taxon>
        <taxon>Bacteroidia</taxon>
        <taxon>Bacteroidales</taxon>
        <taxon>Candidatus Pullibacteroides</taxon>
    </lineage>
</organism>
<dbReference type="AlphaFoldDB" id="A0A9D9GYI3"/>
<proteinExistence type="inferred from homology"/>
<dbReference type="GO" id="GO:0005829">
    <property type="term" value="C:cytosol"/>
    <property type="evidence" value="ECO:0007669"/>
    <property type="project" value="TreeGrafter"/>
</dbReference>
<accession>A0A9D9GYI3</accession>
<keyword evidence="5" id="KW-0436">Ligase</keyword>
<comment type="similarity">
    <text evidence="2">Belongs to the AIR synthase family.</text>
</comment>
<dbReference type="Pfam" id="PF02769">
    <property type="entry name" value="AIRS_C"/>
    <property type="match status" value="1"/>
</dbReference>